<evidence type="ECO:0000256" key="2">
    <source>
        <dbReference type="ARBA" id="ARBA00022801"/>
    </source>
</evidence>
<dbReference type="EMBL" id="KV407455">
    <property type="protein sequence ID" value="KZF25755.1"/>
    <property type="molecule type" value="Genomic_DNA"/>
</dbReference>
<evidence type="ECO:0000256" key="3">
    <source>
        <dbReference type="ARBA" id="ARBA00044949"/>
    </source>
</evidence>
<evidence type="ECO:0000256" key="5">
    <source>
        <dbReference type="ARBA" id="ARBA00047562"/>
    </source>
</evidence>
<dbReference type="OMA" id="EYPEQNM"/>
<dbReference type="EC" id="3.6.1.52" evidence="1"/>
<dbReference type="Gene3D" id="3.90.190.10">
    <property type="entry name" value="Protein tyrosine phosphatase superfamily"/>
    <property type="match status" value="1"/>
</dbReference>
<comment type="similarity">
    <text evidence="3">Belongs to the protein-tyrosine phosphatase family. Atypical dual-specificity phosphatase Siw14-like subfamily.</text>
</comment>
<evidence type="ECO:0000256" key="4">
    <source>
        <dbReference type="ARBA" id="ARBA00047342"/>
    </source>
</evidence>
<dbReference type="PROSITE" id="PS50054">
    <property type="entry name" value="TYR_PHOSPHATASE_DUAL"/>
    <property type="match status" value="1"/>
</dbReference>
<dbReference type="FunFam" id="3.90.190.10:FF:000024">
    <property type="entry name" value="probable tyrosine-protein phosphatase At1g05000"/>
    <property type="match status" value="1"/>
</dbReference>
<dbReference type="PROSITE" id="PS00383">
    <property type="entry name" value="TYR_PHOSPHATASE_1"/>
    <property type="match status" value="1"/>
</dbReference>
<proteinExistence type="inferred from homology"/>
<sequence>MRVFNPPDNFAAVTPGIYRSSFPKAENFEHLKSLGLRSILTLVPEPYPEANIQFLEENNIKHFQIPMPGNKEPFVNIPPHDIAAALSVVLDRRNHPILIHCNKGKHRTGCVVGCFRKIQQWALASIFVEYRDHAGAKARLLDERFIELFDERCLVRFARENGFIPQLPANPSPPITGTGAGEVLAASEFLTQRTSGAALIGV</sequence>
<dbReference type="InParanoid" id="A0A165J5G5"/>
<dbReference type="Pfam" id="PF03162">
    <property type="entry name" value="Y_phosphatase2"/>
    <property type="match status" value="1"/>
</dbReference>
<dbReference type="PANTHER" id="PTHR31126:SF48">
    <property type="entry name" value="INOSITOL PHOSPHATASE SIW14"/>
    <property type="match status" value="1"/>
</dbReference>
<comment type="catalytic activity">
    <reaction evidence="7">
        <text>6-diphospho-1D-myo-inositol pentakisphosphate + H2O = 1D-myo-inositol hexakisphosphate + phosphate + H(+)</text>
        <dbReference type="Rhea" id="RHEA:79703"/>
        <dbReference type="ChEBI" id="CHEBI:15377"/>
        <dbReference type="ChEBI" id="CHEBI:15378"/>
        <dbReference type="ChEBI" id="CHEBI:43474"/>
        <dbReference type="ChEBI" id="CHEBI:58130"/>
        <dbReference type="ChEBI" id="CHEBI:230534"/>
        <dbReference type="EC" id="3.6.1.52"/>
    </reaction>
    <physiologicalReaction direction="left-to-right" evidence="7">
        <dbReference type="Rhea" id="RHEA:79704"/>
    </physiologicalReaction>
</comment>
<dbReference type="Proteomes" id="UP000076632">
    <property type="component" value="Unassembled WGS sequence"/>
</dbReference>
<evidence type="ECO:0000259" key="8">
    <source>
        <dbReference type="PROSITE" id="PS50054"/>
    </source>
</evidence>
<name>A0A165J5G5_XYLHT</name>
<evidence type="ECO:0000256" key="1">
    <source>
        <dbReference type="ARBA" id="ARBA00012527"/>
    </source>
</evidence>
<dbReference type="STRING" id="1328760.A0A165J5G5"/>
<dbReference type="PRINTS" id="PR01911">
    <property type="entry name" value="PFDSPHPHTASE"/>
</dbReference>
<accession>A0A165J5G5</accession>
<keyword evidence="10" id="KW-1185">Reference proteome</keyword>
<dbReference type="GO" id="GO:0052840">
    <property type="term" value="F:inositol diphosphate tetrakisphosphate diphosphatase activity"/>
    <property type="evidence" value="ECO:0007669"/>
    <property type="project" value="TreeGrafter"/>
</dbReference>
<dbReference type="FunCoup" id="A0A165J5G5">
    <property type="interactions" value="126"/>
</dbReference>
<gene>
    <name evidence="9" type="ORF">L228DRAFT_208025</name>
</gene>
<dbReference type="InterPro" id="IPR016130">
    <property type="entry name" value="Tyr_Pase_AS"/>
</dbReference>
<evidence type="ECO:0000313" key="10">
    <source>
        <dbReference type="Proteomes" id="UP000076632"/>
    </source>
</evidence>
<reference evidence="9 10" key="1">
    <citation type="journal article" date="2016" name="Fungal Biol.">
        <title>The genome of Xylona heveae provides a window into fungal endophytism.</title>
        <authorList>
            <person name="Gazis R."/>
            <person name="Kuo A."/>
            <person name="Riley R."/>
            <person name="LaButti K."/>
            <person name="Lipzen A."/>
            <person name="Lin J."/>
            <person name="Amirebrahimi M."/>
            <person name="Hesse C.N."/>
            <person name="Spatafora J.W."/>
            <person name="Henrissat B."/>
            <person name="Hainaut M."/>
            <person name="Grigoriev I.V."/>
            <person name="Hibbett D.S."/>
        </authorList>
    </citation>
    <scope>NUCLEOTIDE SEQUENCE [LARGE SCALE GENOMIC DNA]</scope>
    <source>
        <strain evidence="9 10">TC161</strain>
    </source>
</reference>
<dbReference type="GO" id="GO:0005737">
    <property type="term" value="C:cytoplasm"/>
    <property type="evidence" value="ECO:0007669"/>
    <property type="project" value="TreeGrafter"/>
</dbReference>
<dbReference type="OrthoDB" id="6375174at2759"/>
<evidence type="ECO:0000313" key="9">
    <source>
        <dbReference type="EMBL" id="KZF25755.1"/>
    </source>
</evidence>
<dbReference type="InterPro" id="IPR020422">
    <property type="entry name" value="TYR_PHOSPHATASE_DUAL_dom"/>
</dbReference>
<dbReference type="PANTHER" id="PTHR31126">
    <property type="entry name" value="TYROSINE-PROTEIN PHOSPHATASE"/>
    <property type="match status" value="1"/>
</dbReference>
<dbReference type="SUPFAM" id="SSF52799">
    <property type="entry name" value="(Phosphotyrosine protein) phosphatases II"/>
    <property type="match status" value="1"/>
</dbReference>
<feature type="domain" description="Tyrosine-protein phosphatase" evidence="8">
    <location>
        <begin position="9"/>
        <end position="158"/>
    </location>
</feature>
<dbReference type="InterPro" id="IPR020428">
    <property type="entry name" value="PFA-DSPs"/>
</dbReference>
<keyword evidence="2" id="KW-0378">Hydrolase</keyword>
<evidence type="ECO:0000256" key="6">
    <source>
        <dbReference type="ARBA" id="ARBA00047927"/>
    </source>
</evidence>
<dbReference type="AlphaFoldDB" id="A0A165J5G5"/>
<dbReference type="GeneID" id="28894881"/>
<dbReference type="InterPro" id="IPR004861">
    <property type="entry name" value="Siw14-like"/>
</dbReference>
<comment type="catalytic activity">
    <reaction evidence="6">
        <text>1,5-bis(diphospho)-1D-myo-inositol 2,3,4,6-tetrakisphosphate + H2O = 1-diphospho-1D-myo-inositol 2,3,4,5,6-pentakisphosphate + phosphate + 2 H(+)</text>
        <dbReference type="Rhea" id="RHEA:79699"/>
        <dbReference type="ChEBI" id="CHEBI:15377"/>
        <dbReference type="ChEBI" id="CHEBI:15378"/>
        <dbReference type="ChEBI" id="CHEBI:43474"/>
        <dbReference type="ChEBI" id="CHEBI:74946"/>
        <dbReference type="ChEBI" id="CHEBI:77983"/>
        <dbReference type="EC" id="3.6.1.52"/>
    </reaction>
    <physiologicalReaction direction="left-to-right" evidence="6">
        <dbReference type="Rhea" id="RHEA:79700"/>
    </physiologicalReaction>
</comment>
<dbReference type="CDD" id="cd14528">
    <property type="entry name" value="PFA-DSP_Siw14"/>
    <property type="match status" value="1"/>
</dbReference>
<dbReference type="GO" id="GO:0016791">
    <property type="term" value="F:phosphatase activity"/>
    <property type="evidence" value="ECO:0007669"/>
    <property type="project" value="InterPro"/>
</dbReference>
<dbReference type="InterPro" id="IPR029021">
    <property type="entry name" value="Prot-tyrosine_phosphatase-like"/>
</dbReference>
<organism evidence="9 10">
    <name type="scientific">Xylona heveae (strain CBS 132557 / TC161)</name>
    <dbReference type="NCBI Taxonomy" id="1328760"/>
    <lineage>
        <taxon>Eukaryota</taxon>
        <taxon>Fungi</taxon>
        <taxon>Dikarya</taxon>
        <taxon>Ascomycota</taxon>
        <taxon>Pezizomycotina</taxon>
        <taxon>Xylonomycetes</taxon>
        <taxon>Xylonales</taxon>
        <taxon>Xylonaceae</taxon>
        <taxon>Xylona</taxon>
    </lineage>
</organism>
<dbReference type="RefSeq" id="XP_018191310.1">
    <property type="nucleotide sequence ID" value="XM_018329744.1"/>
</dbReference>
<evidence type="ECO:0000256" key="7">
    <source>
        <dbReference type="ARBA" id="ARBA00048424"/>
    </source>
</evidence>
<comment type="catalytic activity">
    <reaction evidence="4">
        <text>5-diphospho-1D-myo-inositol 1,2,3,4,6-pentakisphosphate + H2O = 1D-myo-inositol hexakisphosphate + phosphate + H(+)</text>
        <dbReference type="Rhea" id="RHEA:22384"/>
        <dbReference type="ChEBI" id="CHEBI:15377"/>
        <dbReference type="ChEBI" id="CHEBI:15378"/>
        <dbReference type="ChEBI" id="CHEBI:43474"/>
        <dbReference type="ChEBI" id="CHEBI:58130"/>
        <dbReference type="ChEBI" id="CHEBI:58628"/>
        <dbReference type="EC" id="3.6.1.52"/>
    </reaction>
    <physiologicalReaction direction="left-to-right" evidence="4">
        <dbReference type="Rhea" id="RHEA:22385"/>
    </physiologicalReaction>
</comment>
<comment type="catalytic activity">
    <reaction evidence="5">
        <text>3,5-bis(diphospho)-1D-myo-inositol 1,2,4,6-tetrakisphosphate + H2O = 3-diphospho-1D-myo-inositol 1,2,4,5,6-pentakisphosphate + phosphate + 2 H(+)</text>
        <dbReference type="Rhea" id="RHEA:56312"/>
        <dbReference type="ChEBI" id="CHEBI:15377"/>
        <dbReference type="ChEBI" id="CHEBI:15378"/>
        <dbReference type="ChEBI" id="CHEBI:43474"/>
        <dbReference type="ChEBI" id="CHEBI:140372"/>
        <dbReference type="ChEBI" id="CHEBI:140374"/>
        <dbReference type="EC" id="3.6.1.52"/>
    </reaction>
    <physiologicalReaction direction="left-to-right" evidence="5">
        <dbReference type="Rhea" id="RHEA:56313"/>
    </physiologicalReaction>
</comment>
<protein>
    <recommendedName>
        <fullName evidence="1">diphosphoinositol-polyphosphate diphosphatase</fullName>
        <ecNumber evidence="1">3.6.1.52</ecNumber>
    </recommendedName>
</protein>